<accession>A0ACC1KHS8</accession>
<protein>
    <submittedName>
        <fullName evidence="1">Dolichyl-phosphate-mannose--protein mannosyltransferase 4</fullName>
        <ecNumber evidence="1">2.4.1.109</ecNumber>
    </submittedName>
</protein>
<name>A0ACC1KHS8_9FUNG</name>
<keyword evidence="1" id="KW-0328">Glycosyltransferase</keyword>
<keyword evidence="2" id="KW-1185">Reference proteome</keyword>
<organism evidence="1 2">
    <name type="scientific">Coemansia helicoidea</name>
    <dbReference type="NCBI Taxonomy" id="1286919"/>
    <lineage>
        <taxon>Eukaryota</taxon>
        <taxon>Fungi</taxon>
        <taxon>Fungi incertae sedis</taxon>
        <taxon>Zoopagomycota</taxon>
        <taxon>Kickxellomycotina</taxon>
        <taxon>Kickxellomycetes</taxon>
        <taxon>Kickxellales</taxon>
        <taxon>Kickxellaceae</taxon>
        <taxon>Coemansia</taxon>
    </lineage>
</organism>
<dbReference type="Proteomes" id="UP001140087">
    <property type="component" value="Unassembled WGS sequence"/>
</dbReference>
<reference evidence="1" key="1">
    <citation type="submission" date="2022-07" db="EMBL/GenBank/DDBJ databases">
        <title>Phylogenomic reconstructions and comparative analyses of Kickxellomycotina fungi.</title>
        <authorList>
            <person name="Reynolds N.K."/>
            <person name="Stajich J.E."/>
            <person name="Barry K."/>
            <person name="Grigoriev I.V."/>
            <person name="Crous P."/>
            <person name="Smith M.E."/>
        </authorList>
    </citation>
    <scope>NUCLEOTIDE SEQUENCE</scope>
    <source>
        <strain evidence="1">BCRC 34780</strain>
    </source>
</reference>
<sequence>MAMSSDEPQPVRRPGRKAGAESPAAEPASDKPSDGGLRGAAPSAFVQHSSSYAFTLVAVLSFVTRYWRIWDPAQVVFDEVHFGKFASYYLRRQYYFDVHPPLAKMLVAVGGWMVGYDGAFLFEKIGLDYMANGVPYIIMRSWVALFGFALPLLVYVIMAESGYSVLASLLAALLVTFDNALVTQGRLILLDNIMIFFMLGAMYAYVRFFKLRYRPFGARWWGWLLGTGAMLGCAVSCKLVGLLTIAMVGCAVLYDLWRIMDIRRGTTMAQVARHFAARAFALIAVPFALYLGFFYIHFAVLTHTGPGDAYHTPAFQMQLIDNPMTKSSFDVHYGDEIAFRHRDTGVFLESNAGRYPLRYEDQRVSSQ</sequence>
<feature type="non-terminal residue" evidence="1">
    <location>
        <position position="367"/>
    </location>
</feature>
<proteinExistence type="predicted"/>
<gene>
    <name evidence="1" type="primary">PMT4_2</name>
    <name evidence="1" type="ORF">H4R21_006628</name>
</gene>
<comment type="caution">
    <text evidence="1">The sequence shown here is derived from an EMBL/GenBank/DDBJ whole genome shotgun (WGS) entry which is preliminary data.</text>
</comment>
<keyword evidence="1" id="KW-0808">Transferase</keyword>
<evidence type="ECO:0000313" key="2">
    <source>
        <dbReference type="Proteomes" id="UP001140087"/>
    </source>
</evidence>
<evidence type="ECO:0000313" key="1">
    <source>
        <dbReference type="EMBL" id="KAJ2789917.1"/>
    </source>
</evidence>
<dbReference type="EC" id="2.4.1.109" evidence="1"/>
<dbReference type="EMBL" id="JANBUN010003647">
    <property type="protein sequence ID" value="KAJ2789917.1"/>
    <property type="molecule type" value="Genomic_DNA"/>
</dbReference>